<keyword evidence="4 6" id="KW-1133">Transmembrane helix</keyword>
<organism evidence="8">
    <name type="scientific">Araucaria cunninghamii</name>
    <name type="common">Hoop pine</name>
    <name type="synonym">Moreton Bay pine</name>
    <dbReference type="NCBI Taxonomy" id="56994"/>
    <lineage>
        <taxon>Eukaryota</taxon>
        <taxon>Viridiplantae</taxon>
        <taxon>Streptophyta</taxon>
        <taxon>Embryophyta</taxon>
        <taxon>Tracheophyta</taxon>
        <taxon>Spermatophyta</taxon>
        <taxon>Pinopsida</taxon>
        <taxon>Pinidae</taxon>
        <taxon>Conifers II</taxon>
        <taxon>Araucariales</taxon>
        <taxon>Araucariaceae</taxon>
        <taxon>Araucaria</taxon>
    </lineage>
</organism>
<dbReference type="EMBL" id="GCKF01021635">
    <property type="protein sequence ID" value="JAG98610.1"/>
    <property type="molecule type" value="Transcribed_RNA"/>
</dbReference>
<evidence type="ECO:0000256" key="2">
    <source>
        <dbReference type="ARBA" id="ARBA00006824"/>
    </source>
</evidence>
<name>A0A0D6R9K5_ARACU</name>
<evidence type="ECO:0000256" key="1">
    <source>
        <dbReference type="ARBA" id="ARBA00004141"/>
    </source>
</evidence>
<evidence type="ECO:0008006" key="9">
    <source>
        <dbReference type="Google" id="ProtNLM"/>
    </source>
</evidence>
<dbReference type="GO" id="GO:0016020">
    <property type="term" value="C:membrane"/>
    <property type="evidence" value="ECO:0007669"/>
    <property type="project" value="UniProtKB-SubCell"/>
</dbReference>
<dbReference type="PANTHER" id="PTHR11266:SF80">
    <property type="entry name" value="PEROXISOMAL MEMBRANE PROTEIN 2"/>
    <property type="match status" value="1"/>
</dbReference>
<evidence type="ECO:0000256" key="4">
    <source>
        <dbReference type="ARBA" id="ARBA00022989"/>
    </source>
</evidence>
<sequence length="325" mass="35941">MRAIQYLGNNIVSKLRAADVLPVKFEEKMTNAMAIRYSCSSQNCFGRPTLRPLLGIPKLNQKLFGWCSRSWGDESKGGLFSQHLEWRTNGWRDQMRGTEGAPFTHQVRAVEGGGYGGKDGPPGGGAGGGGGDGRNSDDDGHGQGTKSFLSWYLMLLEKFPVTTKAVTSALLTFFGDLFCQFVIEESSKLDAKRIFMFSLLGLVLVGPTLHFWYLSLSKLISGPGAIRASLRLLLDQFLFAPIFIGVFFSSLLTLEGRPAEIPSKLEQEWFASVVANWKLWIPFQFLNFLVVPQQFQVLAANIIALAWNIYLSFASHKKIPSKTGS</sequence>
<proteinExistence type="inferred from homology"/>
<evidence type="ECO:0000256" key="5">
    <source>
        <dbReference type="ARBA" id="ARBA00023136"/>
    </source>
</evidence>
<feature type="region of interest" description="Disordered" evidence="7">
    <location>
        <begin position="111"/>
        <end position="142"/>
    </location>
</feature>
<dbReference type="GO" id="GO:0005737">
    <property type="term" value="C:cytoplasm"/>
    <property type="evidence" value="ECO:0007669"/>
    <property type="project" value="TreeGrafter"/>
</dbReference>
<comment type="subcellular location">
    <subcellularLocation>
        <location evidence="1">Membrane</location>
        <topology evidence="1">Multi-pass membrane protein</topology>
    </subcellularLocation>
</comment>
<feature type="compositionally biased region" description="Gly residues" evidence="7">
    <location>
        <begin position="111"/>
        <end position="133"/>
    </location>
</feature>
<feature type="transmembrane region" description="Helical" evidence="6">
    <location>
        <begin position="295"/>
        <end position="313"/>
    </location>
</feature>
<evidence type="ECO:0000256" key="6">
    <source>
        <dbReference type="RuleBase" id="RU363053"/>
    </source>
</evidence>
<accession>A0A0D6R9K5</accession>
<dbReference type="AlphaFoldDB" id="A0A0D6R9K5"/>
<dbReference type="PANTHER" id="PTHR11266">
    <property type="entry name" value="PEROXISOMAL MEMBRANE PROTEIN 2, PXMP2 MPV17"/>
    <property type="match status" value="1"/>
</dbReference>
<protein>
    <recommendedName>
        <fullName evidence="9">Peroxisomal membrane protein MPV17</fullName>
    </recommendedName>
</protein>
<dbReference type="InterPro" id="IPR007248">
    <property type="entry name" value="Mpv17_PMP22"/>
</dbReference>
<keyword evidence="3 6" id="KW-0812">Transmembrane</keyword>
<feature type="transmembrane region" description="Helical" evidence="6">
    <location>
        <begin position="237"/>
        <end position="254"/>
    </location>
</feature>
<dbReference type="Pfam" id="PF04117">
    <property type="entry name" value="Mpv17_PMP22"/>
    <property type="match status" value="1"/>
</dbReference>
<keyword evidence="5 6" id="KW-0472">Membrane</keyword>
<evidence type="ECO:0000313" key="8">
    <source>
        <dbReference type="EMBL" id="JAG98610.1"/>
    </source>
</evidence>
<feature type="transmembrane region" description="Helical" evidence="6">
    <location>
        <begin position="195"/>
        <end position="216"/>
    </location>
</feature>
<evidence type="ECO:0000256" key="7">
    <source>
        <dbReference type="SAM" id="MobiDB-lite"/>
    </source>
</evidence>
<comment type="similarity">
    <text evidence="2 6">Belongs to the peroxisomal membrane protein PXMP2/4 family.</text>
</comment>
<evidence type="ECO:0000256" key="3">
    <source>
        <dbReference type="ARBA" id="ARBA00022692"/>
    </source>
</evidence>
<reference evidence="8" key="1">
    <citation type="submission" date="2015-03" db="EMBL/GenBank/DDBJ databases">
        <title>A transcriptome of Araucaria cunninghamii, an australian fine timber species.</title>
        <authorList>
            <person name="Jing Yi C.J.Y."/>
            <person name="Yin San L.Y.S."/>
            <person name="Abdul Karim S.S."/>
            <person name="Wan Azmi N.N."/>
            <person name="Hercus R.R."/>
            <person name="Croft L.L."/>
        </authorList>
    </citation>
    <scope>NUCLEOTIDE SEQUENCE</scope>
    <source>
        <strain evidence="8">MI0301</strain>
        <tissue evidence="8">Leaf</tissue>
    </source>
</reference>